<feature type="transmembrane region" description="Helical" evidence="6">
    <location>
        <begin position="128"/>
        <end position="148"/>
    </location>
</feature>
<organism evidence="8 9">
    <name type="scientific">Danionella cerebrum</name>
    <dbReference type="NCBI Taxonomy" id="2873325"/>
    <lineage>
        <taxon>Eukaryota</taxon>
        <taxon>Metazoa</taxon>
        <taxon>Chordata</taxon>
        <taxon>Craniata</taxon>
        <taxon>Vertebrata</taxon>
        <taxon>Euteleostomi</taxon>
        <taxon>Actinopterygii</taxon>
        <taxon>Neopterygii</taxon>
        <taxon>Teleostei</taxon>
        <taxon>Ostariophysi</taxon>
        <taxon>Cypriniformes</taxon>
        <taxon>Danionidae</taxon>
        <taxon>Danioninae</taxon>
        <taxon>Danionella</taxon>
    </lineage>
</organism>
<gene>
    <name evidence="8" type="ORF">DNTS_007094</name>
</gene>
<comment type="caution">
    <text evidence="8">The sequence shown here is derived from an EMBL/GenBank/DDBJ whole genome shotgun (WGS) entry which is preliminary data.</text>
</comment>
<proteinExistence type="predicted"/>
<dbReference type="SMART" id="SM00724">
    <property type="entry name" value="TLC"/>
    <property type="match status" value="1"/>
</dbReference>
<dbReference type="EMBL" id="SRMA01026120">
    <property type="protein sequence ID" value="TRY87539.1"/>
    <property type="molecule type" value="Genomic_DNA"/>
</dbReference>
<dbReference type="GO" id="GO:0005783">
    <property type="term" value="C:endoplasmic reticulum"/>
    <property type="evidence" value="ECO:0007669"/>
    <property type="project" value="TreeGrafter"/>
</dbReference>
<evidence type="ECO:0000259" key="7">
    <source>
        <dbReference type="PROSITE" id="PS50922"/>
    </source>
</evidence>
<evidence type="ECO:0000256" key="1">
    <source>
        <dbReference type="ARBA" id="ARBA00004141"/>
    </source>
</evidence>
<dbReference type="AlphaFoldDB" id="A0A553QC93"/>
<evidence type="ECO:0000256" key="2">
    <source>
        <dbReference type="ARBA" id="ARBA00022692"/>
    </source>
</evidence>
<feature type="transmembrane region" description="Helical" evidence="6">
    <location>
        <begin position="59"/>
        <end position="77"/>
    </location>
</feature>
<evidence type="ECO:0000313" key="8">
    <source>
        <dbReference type="EMBL" id="TRY87539.1"/>
    </source>
</evidence>
<dbReference type="STRING" id="623744.A0A553QC93"/>
<dbReference type="OrthoDB" id="10266980at2759"/>
<dbReference type="PANTHER" id="PTHR13439:SF1">
    <property type="entry name" value="TLC DOMAIN-CONTAINING PROTEIN 4"/>
    <property type="match status" value="1"/>
</dbReference>
<evidence type="ECO:0000256" key="3">
    <source>
        <dbReference type="ARBA" id="ARBA00022989"/>
    </source>
</evidence>
<dbReference type="PANTHER" id="PTHR13439">
    <property type="entry name" value="CT120 PROTEIN"/>
    <property type="match status" value="1"/>
</dbReference>
<keyword evidence="2 5" id="KW-0812">Transmembrane</keyword>
<dbReference type="InterPro" id="IPR050846">
    <property type="entry name" value="TLCD"/>
</dbReference>
<protein>
    <recommendedName>
        <fullName evidence="7">TLC domain-containing protein</fullName>
    </recommendedName>
</protein>
<name>A0A553QC93_9TELE</name>
<keyword evidence="4 5" id="KW-0472">Membrane</keyword>
<feature type="transmembrane region" description="Helical" evidence="6">
    <location>
        <begin position="98"/>
        <end position="116"/>
    </location>
</feature>
<evidence type="ECO:0000313" key="9">
    <source>
        <dbReference type="Proteomes" id="UP000316079"/>
    </source>
</evidence>
<sequence>MEKGSVEPLSLQILLLLVSGSFLGFQWLFHTGSPWVSQNLCKGFLNLSPTERTEWKSRAVSTVHALLVGLFCLYIYIFDEAIQKDPVWGDATLVKLNVAITSGYLISDLLLMFTSWDSIGGKYFVVHHFAALYAYFYVLSQGILPYFANFRLLSEFSTPFVNQRWFLQTLGYQKVSKPSLVNGIVMTSTFFLVRIAVIPGYYSQMYSVFCTKDFYRLPLGGRSAWVISSVSLDIMNIIWMHRIICGCLRVLRSAWIREAKTETETKKTN</sequence>
<feature type="transmembrane region" description="Helical" evidence="6">
    <location>
        <begin position="222"/>
        <end position="239"/>
    </location>
</feature>
<reference evidence="8 9" key="1">
    <citation type="journal article" date="2019" name="Sci. Data">
        <title>Hybrid genome assembly and annotation of Danionella translucida.</title>
        <authorList>
            <person name="Kadobianskyi M."/>
            <person name="Schulze L."/>
            <person name="Schuelke M."/>
            <person name="Judkewitz B."/>
        </authorList>
    </citation>
    <scope>NUCLEOTIDE SEQUENCE [LARGE SCALE GENOMIC DNA]</scope>
    <source>
        <strain evidence="8 9">Bolton</strain>
    </source>
</reference>
<keyword evidence="9" id="KW-1185">Reference proteome</keyword>
<dbReference type="Pfam" id="PF03798">
    <property type="entry name" value="TRAM_LAG1_CLN8"/>
    <property type="match status" value="1"/>
</dbReference>
<dbReference type="Proteomes" id="UP000316079">
    <property type="component" value="Unassembled WGS sequence"/>
</dbReference>
<feature type="transmembrane region" description="Helical" evidence="6">
    <location>
        <begin position="180"/>
        <end position="202"/>
    </location>
</feature>
<keyword evidence="3 6" id="KW-1133">Transmembrane helix</keyword>
<dbReference type="PROSITE" id="PS50922">
    <property type="entry name" value="TLC"/>
    <property type="match status" value="1"/>
</dbReference>
<accession>A0A553QC93</accession>
<dbReference type="GO" id="GO:0016020">
    <property type="term" value="C:membrane"/>
    <property type="evidence" value="ECO:0007669"/>
    <property type="project" value="UniProtKB-SubCell"/>
</dbReference>
<evidence type="ECO:0000256" key="6">
    <source>
        <dbReference type="SAM" id="Phobius"/>
    </source>
</evidence>
<feature type="domain" description="TLC" evidence="7">
    <location>
        <begin position="50"/>
        <end position="252"/>
    </location>
</feature>
<comment type="subcellular location">
    <subcellularLocation>
        <location evidence="1">Membrane</location>
        <topology evidence="1">Multi-pass membrane protein</topology>
    </subcellularLocation>
</comment>
<evidence type="ECO:0000256" key="5">
    <source>
        <dbReference type="PROSITE-ProRule" id="PRU00205"/>
    </source>
</evidence>
<evidence type="ECO:0000256" key="4">
    <source>
        <dbReference type="ARBA" id="ARBA00023136"/>
    </source>
</evidence>
<dbReference type="InterPro" id="IPR006634">
    <property type="entry name" value="TLC-dom"/>
</dbReference>
<feature type="transmembrane region" description="Helical" evidence="6">
    <location>
        <begin position="9"/>
        <end position="29"/>
    </location>
</feature>
<dbReference type="GO" id="GO:0055088">
    <property type="term" value="P:lipid homeostasis"/>
    <property type="evidence" value="ECO:0007669"/>
    <property type="project" value="TreeGrafter"/>
</dbReference>